<organism evidence="2 3">
    <name type="scientific">Brassica cretica</name>
    <name type="common">Mustard</name>
    <dbReference type="NCBI Taxonomy" id="69181"/>
    <lineage>
        <taxon>Eukaryota</taxon>
        <taxon>Viridiplantae</taxon>
        <taxon>Streptophyta</taxon>
        <taxon>Embryophyta</taxon>
        <taxon>Tracheophyta</taxon>
        <taxon>Spermatophyta</taxon>
        <taxon>Magnoliopsida</taxon>
        <taxon>eudicotyledons</taxon>
        <taxon>Gunneridae</taxon>
        <taxon>Pentapetalae</taxon>
        <taxon>rosids</taxon>
        <taxon>malvids</taxon>
        <taxon>Brassicales</taxon>
        <taxon>Brassicaceae</taxon>
        <taxon>Brassiceae</taxon>
        <taxon>Brassica</taxon>
    </lineage>
</organism>
<keyword evidence="1" id="KW-0812">Transmembrane</keyword>
<dbReference type="Proteomes" id="UP000712600">
    <property type="component" value="Unassembled WGS sequence"/>
</dbReference>
<evidence type="ECO:0000256" key="1">
    <source>
        <dbReference type="SAM" id="Phobius"/>
    </source>
</evidence>
<keyword evidence="1" id="KW-1133">Transmembrane helix</keyword>
<dbReference type="AlphaFoldDB" id="A0A8S9S157"/>
<name>A0A8S9S157_BRACR</name>
<accession>A0A8S9S157</accession>
<feature type="transmembrane region" description="Helical" evidence="1">
    <location>
        <begin position="12"/>
        <end position="32"/>
    </location>
</feature>
<keyword evidence="1" id="KW-0472">Membrane</keyword>
<evidence type="ECO:0000313" key="2">
    <source>
        <dbReference type="EMBL" id="KAF3586446.1"/>
    </source>
</evidence>
<dbReference type="EMBL" id="QGKX02000088">
    <property type="protein sequence ID" value="KAF3586446.1"/>
    <property type="molecule type" value="Genomic_DNA"/>
</dbReference>
<protein>
    <submittedName>
        <fullName evidence="2">Uncharacterized protein</fullName>
    </submittedName>
</protein>
<sequence>MPRRRSPSSLTLFFVFALLRFIHSICFVWVYVSDSCSVFVSSREELRWSRLLGFKWSLKPLGEASTRGGGGAALFPDPISTKASLACDNGVCHCGWCRHVEWSFVVFNGLLEAEIQALSPLSPPLPGS</sequence>
<proteinExistence type="predicted"/>
<evidence type="ECO:0000313" key="3">
    <source>
        <dbReference type="Proteomes" id="UP000712600"/>
    </source>
</evidence>
<reference evidence="2" key="1">
    <citation type="submission" date="2019-12" db="EMBL/GenBank/DDBJ databases">
        <title>Genome sequencing and annotation of Brassica cretica.</title>
        <authorList>
            <person name="Studholme D.J."/>
            <person name="Sarris P."/>
        </authorList>
    </citation>
    <scope>NUCLEOTIDE SEQUENCE</scope>
    <source>
        <strain evidence="2">PFS-109/04</strain>
        <tissue evidence="2">Leaf</tissue>
    </source>
</reference>
<gene>
    <name evidence="2" type="ORF">F2Q69_00030183</name>
</gene>
<comment type="caution">
    <text evidence="2">The sequence shown here is derived from an EMBL/GenBank/DDBJ whole genome shotgun (WGS) entry which is preliminary data.</text>
</comment>